<evidence type="ECO:0000313" key="12">
    <source>
        <dbReference type="Proteomes" id="UP000236161"/>
    </source>
</evidence>
<dbReference type="InterPro" id="IPR044300">
    <property type="entry name" value="STOP1/2"/>
</dbReference>
<dbReference type="GO" id="GO:0008270">
    <property type="term" value="F:zinc ion binding"/>
    <property type="evidence" value="ECO:0007669"/>
    <property type="project" value="UniProtKB-KW"/>
</dbReference>
<keyword evidence="4 9" id="KW-0863">Zinc-finger</keyword>
<dbReference type="PANTHER" id="PTHR46352:SF14">
    <property type="entry name" value="PROTEIN SENSITIVE TO PROTON RHIZOTOXICITY 2-LIKE"/>
    <property type="match status" value="1"/>
</dbReference>
<evidence type="ECO:0000256" key="9">
    <source>
        <dbReference type="PROSITE-ProRule" id="PRU00042"/>
    </source>
</evidence>
<dbReference type="InterPro" id="IPR013087">
    <property type="entry name" value="Znf_C2H2_type"/>
</dbReference>
<dbReference type="OrthoDB" id="8113227at2759"/>
<evidence type="ECO:0000256" key="6">
    <source>
        <dbReference type="ARBA" id="ARBA00023015"/>
    </source>
</evidence>
<dbReference type="STRING" id="1088818.A0A2I0A5G0"/>
<dbReference type="InterPro" id="IPR059161">
    <property type="entry name" value="Znf-C2H2_STOP1/2_3rd"/>
</dbReference>
<keyword evidence="3" id="KW-0677">Repeat</keyword>
<evidence type="ECO:0000259" key="10">
    <source>
        <dbReference type="PROSITE" id="PS50157"/>
    </source>
</evidence>
<keyword evidence="6" id="KW-0805">Transcription regulation</keyword>
<keyword evidence="5" id="KW-0862">Zinc</keyword>
<comment type="subcellular location">
    <subcellularLocation>
        <location evidence="1">Nucleus</location>
    </subcellularLocation>
</comment>
<evidence type="ECO:0000313" key="11">
    <source>
        <dbReference type="EMBL" id="PKA50766.1"/>
    </source>
</evidence>
<dbReference type="GO" id="GO:0010044">
    <property type="term" value="P:response to aluminum ion"/>
    <property type="evidence" value="ECO:0007669"/>
    <property type="project" value="InterPro"/>
</dbReference>
<dbReference type="Pfam" id="PF23118">
    <property type="entry name" value="zf-C2H2_STOP2_C"/>
    <property type="match status" value="1"/>
</dbReference>
<evidence type="ECO:0000256" key="4">
    <source>
        <dbReference type="ARBA" id="ARBA00022771"/>
    </source>
</evidence>
<protein>
    <submittedName>
        <fullName evidence="11">Protein sensitive to proton rhizotixicity 1</fullName>
    </submittedName>
</protein>
<dbReference type="PROSITE" id="PS50157">
    <property type="entry name" value="ZINC_FINGER_C2H2_2"/>
    <property type="match status" value="1"/>
</dbReference>
<gene>
    <name evidence="11" type="primary">STOP1</name>
    <name evidence="11" type="ORF">AXF42_Ash017645</name>
</gene>
<dbReference type="AlphaFoldDB" id="A0A2I0A5G0"/>
<evidence type="ECO:0000256" key="2">
    <source>
        <dbReference type="ARBA" id="ARBA00022723"/>
    </source>
</evidence>
<organism evidence="11 12">
    <name type="scientific">Apostasia shenzhenica</name>
    <dbReference type="NCBI Taxonomy" id="1088818"/>
    <lineage>
        <taxon>Eukaryota</taxon>
        <taxon>Viridiplantae</taxon>
        <taxon>Streptophyta</taxon>
        <taxon>Embryophyta</taxon>
        <taxon>Tracheophyta</taxon>
        <taxon>Spermatophyta</taxon>
        <taxon>Magnoliopsida</taxon>
        <taxon>Liliopsida</taxon>
        <taxon>Asparagales</taxon>
        <taxon>Orchidaceae</taxon>
        <taxon>Apostasioideae</taxon>
        <taxon>Apostasia</taxon>
    </lineage>
</organism>
<dbReference type="Proteomes" id="UP000236161">
    <property type="component" value="Unassembled WGS sequence"/>
</dbReference>
<dbReference type="Gene3D" id="3.30.160.60">
    <property type="entry name" value="Classic Zinc Finger"/>
    <property type="match status" value="2"/>
</dbReference>
<dbReference type="GO" id="GO:0010447">
    <property type="term" value="P:response to acidic pH"/>
    <property type="evidence" value="ECO:0007669"/>
    <property type="project" value="InterPro"/>
</dbReference>
<evidence type="ECO:0000256" key="8">
    <source>
        <dbReference type="ARBA" id="ARBA00023242"/>
    </source>
</evidence>
<dbReference type="FunFam" id="3.30.160.60:FF:000065">
    <property type="entry name" value="B-cell CLL/lymphoma 6, member B"/>
    <property type="match status" value="1"/>
</dbReference>
<keyword evidence="12" id="KW-1185">Reference proteome</keyword>
<dbReference type="Pfam" id="PF00096">
    <property type="entry name" value="zf-C2H2"/>
    <property type="match status" value="1"/>
</dbReference>
<evidence type="ECO:0000256" key="1">
    <source>
        <dbReference type="ARBA" id="ARBA00004123"/>
    </source>
</evidence>
<feature type="domain" description="C2H2-type" evidence="10">
    <location>
        <begin position="158"/>
        <end position="180"/>
    </location>
</feature>
<proteinExistence type="predicted"/>
<reference evidence="11 12" key="1">
    <citation type="journal article" date="2017" name="Nature">
        <title>The Apostasia genome and the evolution of orchids.</title>
        <authorList>
            <person name="Zhang G.Q."/>
            <person name="Liu K.W."/>
            <person name="Li Z."/>
            <person name="Lohaus R."/>
            <person name="Hsiao Y.Y."/>
            <person name="Niu S.C."/>
            <person name="Wang J.Y."/>
            <person name="Lin Y.C."/>
            <person name="Xu Q."/>
            <person name="Chen L.J."/>
            <person name="Yoshida K."/>
            <person name="Fujiwara S."/>
            <person name="Wang Z.W."/>
            <person name="Zhang Y.Q."/>
            <person name="Mitsuda N."/>
            <person name="Wang M."/>
            <person name="Liu G.H."/>
            <person name="Pecoraro L."/>
            <person name="Huang H.X."/>
            <person name="Xiao X.J."/>
            <person name="Lin M."/>
            <person name="Wu X.Y."/>
            <person name="Wu W.L."/>
            <person name="Chen Y.Y."/>
            <person name="Chang S.B."/>
            <person name="Sakamoto S."/>
            <person name="Ohme-Takagi M."/>
            <person name="Yagi M."/>
            <person name="Zeng S.J."/>
            <person name="Shen C.Y."/>
            <person name="Yeh C.M."/>
            <person name="Luo Y.B."/>
            <person name="Tsai W.C."/>
            <person name="Van de Peer Y."/>
            <person name="Liu Z.J."/>
        </authorList>
    </citation>
    <scope>NUCLEOTIDE SEQUENCE [LARGE SCALE GENOMIC DNA]</scope>
    <source>
        <strain evidence="12">cv. Shenzhen</strain>
        <tissue evidence="11">Stem</tissue>
    </source>
</reference>
<dbReference type="InterPro" id="IPR036236">
    <property type="entry name" value="Znf_C2H2_sf"/>
</dbReference>
<keyword evidence="7" id="KW-0804">Transcription</keyword>
<keyword evidence="8" id="KW-0539">Nucleus</keyword>
<dbReference type="Pfam" id="PF23115">
    <property type="entry name" value="zf-C2H2_STOP2_3rd"/>
    <property type="match status" value="1"/>
</dbReference>
<evidence type="ECO:0000256" key="3">
    <source>
        <dbReference type="ARBA" id="ARBA00022737"/>
    </source>
</evidence>
<dbReference type="PROSITE" id="PS00028">
    <property type="entry name" value="ZINC_FINGER_C2H2_1"/>
    <property type="match status" value="1"/>
</dbReference>
<name>A0A2I0A5G0_9ASPA</name>
<dbReference type="InterPro" id="IPR058196">
    <property type="entry name" value="zf-C2H2_STOP1/2_C"/>
</dbReference>
<evidence type="ECO:0000256" key="7">
    <source>
        <dbReference type="ARBA" id="ARBA00023163"/>
    </source>
</evidence>
<dbReference type="EMBL" id="KZ452018">
    <property type="protein sequence ID" value="PKA50766.1"/>
    <property type="molecule type" value="Genomic_DNA"/>
</dbReference>
<dbReference type="SMART" id="SM00355">
    <property type="entry name" value="ZnF_C2H2"/>
    <property type="match status" value="3"/>
</dbReference>
<dbReference type="PANTHER" id="PTHR46352">
    <property type="entry name" value="PROTEIN SENSITIVE TO PROTON RHIZOTOXICITY 1"/>
    <property type="match status" value="1"/>
</dbReference>
<keyword evidence="2" id="KW-0479">Metal-binding</keyword>
<evidence type="ECO:0000256" key="5">
    <source>
        <dbReference type="ARBA" id="ARBA00022833"/>
    </source>
</evidence>
<dbReference type="SUPFAM" id="SSF57667">
    <property type="entry name" value="beta-beta-alpha zinc fingers"/>
    <property type="match status" value="1"/>
</dbReference>
<sequence length="350" mass="37917">MISPGSRLTGGAAAISESPDSFTSIGVSVTDYTDGAPLPSEPLIPLVKLSFLDQKMESIRRFLSDSIDRRASIGGEQLQLISAEIASTVHQVIVNGSALIACSPAAVGFKISRLPTGSACMRSDDSDLVQHLPDPVADEAEADILEIDAVELMTERVHFCEICGKGFRRDANLRMHMRAHGDRFKTLESLSKPSGRVTSGGSRSGRPVLFSCPFPGCRRNQNHSSFRPLKTAVCVRNHFRRSHCPKKYNCDLCNSKSFSVVADLNSHRKSCGMRRWRCSCGTSFSRKDKLFGHVTQLEGHEPAVLAKEEKGKGIMVAEVDESRGGQAGPSLDDGFFDGLMEEIGGMGGGR</sequence>
<accession>A0A2I0A5G0</accession>